<accession>A0A9D3T5B6</accession>
<sequence length="216" mass="24158">MSISWIAVTHLLHLGLLTAHAGYSPCPKERPPRVQVVTVNDSATVRCPNVTGDELTFTLCCGQEKVSFSRLKKDKGLEYTGEGSVEFQVSGQNHTGHFVLSQLVVNSTGLYTCKVEVMYPPPYVKHEESTFVLVKEPPCQPEKRTGCPPVGNVVAMWEWVLACGVLTLYSAVITGIAVVIWRKLEHEKSLQQDYMNMKPRAQKPRQNVLHPERIGW</sequence>
<keyword evidence="6" id="KW-1015">Disulfide bond</keyword>
<evidence type="ECO:0000313" key="11">
    <source>
        <dbReference type="EMBL" id="KAG7467356.1"/>
    </source>
</evidence>
<evidence type="ECO:0000256" key="3">
    <source>
        <dbReference type="ARBA" id="ARBA00022729"/>
    </source>
</evidence>
<dbReference type="InterPro" id="IPR036179">
    <property type="entry name" value="Ig-like_dom_sf"/>
</dbReference>
<name>A0A9D3T5B6_MEGAT</name>
<dbReference type="InterPro" id="IPR013783">
    <property type="entry name" value="Ig-like_fold"/>
</dbReference>
<keyword evidence="4 9" id="KW-1133">Transmembrane helix</keyword>
<evidence type="ECO:0000256" key="4">
    <source>
        <dbReference type="ARBA" id="ARBA00022989"/>
    </source>
</evidence>
<keyword evidence="3 10" id="KW-0732">Signal</keyword>
<evidence type="ECO:0000256" key="8">
    <source>
        <dbReference type="ARBA" id="ARBA00023319"/>
    </source>
</evidence>
<feature type="chain" id="PRO_5038453961" evidence="10">
    <location>
        <begin position="22"/>
        <end position="216"/>
    </location>
</feature>
<organism evidence="11 12">
    <name type="scientific">Megalops atlanticus</name>
    <name type="common">Tarpon</name>
    <name type="synonym">Clupea gigantea</name>
    <dbReference type="NCBI Taxonomy" id="7932"/>
    <lineage>
        <taxon>Eukaryota</taxon>
        <taxon>Metazoa</taxon>
        <taxon>Chordata</taxon>
        <taxon>Craniata</taxon>
        <taxon>Vertebrata</taxon>
        <taxon>Euteleostomi</taxon>
        <taxon>Actinopterygii</taxon>
        <taxon>Neopterygii</taxon>
        <taxon>Teleostei</taxon>
        <taxon>Elopiformes</taxon>
        <taxon>Megalopidae</taxon>
        <taxon>Megalops</taxon>
    </lineage>
</organism>
<evidence type="ECO:0000256" key="5">
    <source>
        <dbReference type="ARBA" id="ARBA00023136"/>
    </source>
</evidence>
<dbReference type="SUPFAM" id="SSF48726">
    <property type="entry name" value="Immunoglobulin"/>
    <property type="match status" value="1"/>
</dbReference>
<evidence type="ECO:0000256" key="1">
    <source>
        <dbReference type="ARBA" id="ARBA00004479"/>
    </source>
</evidence>
<evidence type="ECO:0000256" key="2">
    <source>
        <dbReference type="ARBA" id="ARBA00022692"/>
    </source>
</evidence>
<evidence type="ECO:0000313" key="12">
    <source>
        <dbReference type="Proteomes" id="UP001046870"/>
    </source>
</evidence>
<dbReference type="AlphaFoldDB" id="A0A9D3T5B6"/>
<keyword evidence="5 9" id="KW-0472">Membrane</keyword>
<gene>
    <name evidence="11" type="ORF">MATL_G00152510</name>
</gene>
<dbReference type="GO" id="GO:0042129">
    <property type="term" value="P:regulation of T cell proliferation"/>
    <property type="evidence" value="ECO:0007669"/>
    <property type="project" value="InterPro"/>
</dbReference>
<dbReference type="GO" id="GO:0009897">
    <property type="term" value="C:external side of plasma membrane"/>
    <property type="evidence" value="ECO:0007669"/>
    <property type="project" value="TreeGrafter"/>
</dbReference>
<dbReference type="PANTHER" id="PTHR11494:SF8">
    <property type="entry name" value="CYTOTOXIC T-LYMPHOCYTE PROTEIN 4"/>
    <property type="match status" value="1"/>
</dbReference>
<evidence type="ECO:0000256" key="10">
    <source>
        <dbReference type="SAM" id="SignalP"/>
    </source>
</evidence>
<dbReference type="OrthoDB" id="8654606at2759"/>
<protein>
    <submittedName>
        <fullName evidence="11">Uncharacterized protein</fullName>
    </submittedName>
</protein>
<evidence type="ECO:0000256" key="9">
    <source>
        <dbReference type="SAM" id="Phobius"/>
    </source>
</evidence>
<keyword evidence="8" id="KW-0393">Immunoglobulin domain</keyword>
<evidence type="ECO:0000256" key="7">
    <source>
        <dbReference type="ARBA" id="ARBA00023180"/>
    </source>
</evidence>
<dbReference type="PANTHER" id="PTHR11494">
    <property type="entry name" value="CYTOTOXIC T-LYMPHOCYTE PROTEIN"/>
    <property type="match status" value="1"/>
</dbReference>
<dbReference type="GO" id="GO:0050852">
    <property type="term" value="P:T cell receptor signaling pathway"/>
    <property type="evidence" value="ECO:0007669"/>
    <property type="project" value="TreeGrafter"/>
</dbReference>
<reference evidence="11" key="1">
    <citation type="submission" date="2021-01" db="EMBL/GenBank/DDBJ databases">
        <authorList>
            <person name="Zahm M."/>
            <person name="Roques C."/>
            <person name="Cabau C."/>
            <person name="Klopp C."/>
            <person name="Donnadieu C."/>
            <person name="Jouanno E."/>
            <person name="Lampietro C."/>
            <person name="Louis A."/>
            <person name="Herpin A."/>
            <person name="Echchiki A."/>
            <person name="Berthelot C."/>
            <person name="Parey E."/>
            <person name="Roest-Crollius H."/>
            <person name="Braasch I."/>
            <person name="Postlethwait J."/>
            <person name="Bobe J."/>
            <person name="Montfort J."/>
            <person name="Bouchez O."/>
            <person name="Begum T."/>
            <person name="Mejri S."/>
            <person name="Adams A."/>
            <person name="Chen W.-J."/>
            <person name="Guiguen Y."/>
        </authorList>
    </citation>
    <scope>NUCLEOTIDE SEQUENCE</scope>
    <source>
        <strain evidence="11">YG-15Mar2019-1</strain>
        <tissue evidence="11">Brain</tissue>
    </source>
</reference>
<keyword evidence="12" id="KW-1185">Reference proteome</keyword>
<proteinExistence type="predicted"/>
<keyword evidence="7" id="KW-0325">Glycoprotein</keyword>
<feature type="signal peptide" evidence="10">
    <location>
        <begin position="1"/>
        <end position="21"/>
    </location>
</feature>
<comment type="subcellular location">
    <subcellularLocation>
        <location evidence="1">Membrane</location>
        <topology evidence="1">Single-pass type I membrane protein</topology>
    </subcellularLocation>
</comment>
<dbReference type="Proteomes" id="UP001046870">
    <property type="component" value="Chromosome 12"/>
</dbReference>
<keyword evidence="2 9" id="KW-0812">Transmembrane</keyword>
<comment type="caution">
    <text evidence="11">The sequence shown here is derived from an EMBL/GenBank/DDBJ whole genome shotgun (WGS) entry which is preliminary data.</text>
</comment>
<evidence type="ECO:0000256" key="6">
    <source>
        <dbReference type="ARBA" id="ARBA00023157"/>
    </source>
</evidence>
<dbReference type="Gene3D" id="2.60.40.10">
    <property type="entry name" value="Immunoglobulins"/>
    <property type="match status" value="1"/>
</dbReference>
<dbReference type="InterPro" id="IPR040216">
    <property type="entry name" value="CTLA4/CD28"/>
</dbReference>
<dbReference type="EMBL" id="JAFDVH010000012">
    <property type="protein sequence ID" value="KAG7467356.1"/>
    <property type="molecule type" value="Genomic_DNA"/>
</dbReference>
<feature type="transmembrane region" description="Helical" evidence="9">
    <location>
        <begin position="159"/>
        <end position="181"/>
    </location>
</feature>